<proteinExistence type="predicted"/>
<dbReference type="InterPro" id="IPR002035">
    <property type="entry name" value="VWF_A"/>
</dbReference>
<feature type="domain" description="VWFA" evidence="1">
    <location>
        <begin position="35"/>
        <end position="238"/>
    </location>
</feature>
<reference evidence="2" key="1">
    <citation type="submission" date="2023-03" db="EMBL/GenBank/DDBJ databases">
        <title>Andean soil-derived lignocellulolytic bacterial consortium as a source of novel taxa and putative plastic-active enzymes.</title>
        <authorList>
            <person name="Diaz-Garcia L."/>
            <person name="Chuvochina M."/>
            <person name="Feuerriegel G."/>
            <person name="Bunk B."/>
            <person name="Sproer C."/>
            <person name="Streit W.R."/>
            <person name="Rodriguez L.M."/>
            <person name="Overmann J."/>
            <person name="Jimenez D.J."/>
        </authorList>
    </citation>
    <scope>NUCLEOTIDE SEQUENCE</scope>
    <source>
        <strain evidence="2">MAG 2441</strain>
    </source>
</reference>
<sequence length="256" mass="29020">MSIDLKKKSEENLIDLRKKASISLEKKGLGGQVARVGIVLDISGSMDGLYRRGIVQNVAERCLALAMNFDDNGAADVFAFGIRDYEIGEIDQSNFYQFIEREILKKYKLEAGTQYAGVVKRIADKYYPNAITTTKKSGFLGFGGKTEVVVDGSRYRNDPPCYIFYLTDGDNQDKDEMRAVMREVSKLGIFFQFVGVGRDSFKFLNELDNLEGRYIDNANFFKVDNLDNISDDQLYDMILAEFPEWLKLAKSHQIIG</sequence>
<dbReference type="Gene3D" id="3.40.50.410">
    <property type="entry name" value="von Willebrand factor, type A domain"/>
    <property type="match status" value="1"/>
</dbReference>
<keyword evidence="3" id="KW-1185">Reference proteome</keyword>
<dbReference type="AlphaFoldDB" id="A0AA95EXY2"/>
<dbReference type="PROSITE" id="PS50234">
    <property type="entry name" value="VWFA"/>
    <property type="match status" value="1"/>
</dbReference>
<evidence type="ECO:0000259" key="1">
    <source>
        <dbReference type="PROSITE" id="PS50234"/>
    </source>
</evidence>
<evidence type="ECO:0000313" key="3">
    <source>
        <dbReference type="Proteomes" id="UP001178662"/>
    </source>
</evidence>
<dbReference type="InterPro" id="IPR019303">
    <property type="entry name" value="vWA_TerF_C"/>
</dbReference>
<name>A0AA95EXY2_9BACL</name>
<accession>A0AA95EXY2</accession>
<dbReference type="Pfam" id="PF10138">
    <property type="entry name" value="vWA-TerF-like"/>
    <property type="match status" value="2"/>
</dbReference>
<organism evidence="2 3">
    <name type="scientific">Candidatus Cohnella colombiensis</name>
    <dbReference type="NCBI Taxonomy" id="3121368"/>
    <lineage>
        <taxon>Bacteria</taxon>
        <taxon>Bacillati</taxon>
        <taxon>Bacillota</taxon>
        <taxon>Bacilli</taxon>
        <taxon>Bacillales</taxon>
        <taxon>Paenibacillaceae</taxon>
        <taxon>Cohnella</taxon>
    </lineage>
</organism>
<dbReference type="Proteomes" id="UP001178662">
    <property type="component" value="Chromosome"/>
</dbReference>
<protein>
    <submittedName>
        <fullName evidence="2">VWA domain-containing protein</fullName>
    </submittedName>
</protein>
<dbReference type="EMBL" id="CP119317">
    <property type="protein sequence ID" value="WEK55064.1"/>
    <property type="molecule type" value="Genomic_DNA"/>
</dbReference>
<dbReference type="SUPFAM" id="SSF53300">
    <property type="entry name" value="vWA-like"/>
    <property type="match status" value="1"/>
</dbReference>
<gene>
    <name evidence="2" type="ORF">P0Y55_02995</name>
</gene>
<dbReference type="InterPro" id="IPR036465">
    <property type="entry name" value="vWFA_dom_sf"/>
</dbReference>
<evidence type="ECO:0000313" key="2">
    <source>
        <dbReference type="EMBL" id="WEK55064.1"/>
    </source>
</evidence>